<dbReference type="PANTHER" id="PTHR46211:SF1">
    <property type="entry name" value="GLYCEROPHOSPHODIESTER PHOSPHODIESTERASE, CYTOPLASMIC"/>
    <property type="match status" value="1"/>
</dbReference>
<dbReference type="Pfam" id="PF03009">
    <property type="entry name" value="GDPD"/>
    <property type="match status" value="1"/>
</dbReference>
<comment type="caution">
    <text evidence="2">The sequence shown here is derived from an EMBL/GenBank/DDBJ whole genome shotgun (WGS) entry which is preliminary data.</text>
</comment>
<dbReference type="PROSITE" id="PS51704">
    <property type="entry name" value="GP_PDE"/>
    <property type="match status" value="1"/>
</dbReference>
<evidence type="ECO:0000313" key="2">
    <source>
        <dbReference type="EMBL" id="PKR78918.1"/>
    </source>
</evidence>
<proteinExistence type="predicted"/>
<name>A0A2I0QX89_9BACI</name>
<protein>
    <submittedName>
        <fullName evidence="2">Glycerophosphodiester phosphodiesterase</fullName>
    </submittedName>
</protein>
<dbReference type="InterPro" id="IPR030395">
    <property type="entry name" value="GP_PDE_dom"/>
</dbReference>
<gene>
    <name evidence="2" type="ORF">CEY16_03955</name>
</gene>
<organism evidence="2 3">
    <name type="scientific">Halalkalibacillus sediminis</name>
    <dbReference type="NCBI Taxonomy" id="2018042"/>
    <lineage>
        <taxon>Bacteria</taxon>
        <taxon>Bacillati</taxon>
        <taxon>Bacillota</taxon>
        <taxon>Bacilli</taxon>
        <taxon>Bacillales</taxon>
        <taxon>Bacillaceae</taxon>
        <taxon>Halalkalibacillus</taxon>
    </lineage>
</organism>
<sequence length="242" mass="27890">MIIRPKIFAHRGASRYAPENTFPAFELAYELGADGIELDVQLSKDQIPVIIHDENLRRTTNGSGFVQDYTFEELSQFDAGSWFSKHYQSTKIPSLEQFLRWVEPKNLIVNIELKTNVLEYQGIEEIIDGLINQFNLSDRTIVSSFNDATIRNLRNINEDLTLAWLTKKRWRDITQLLKDIGANDIHIKSTLLPSGMRKSIQEHEIPFRVYTVNRPITMRKCWQLGADGIVTDVPDIAKKTLQ</sequence>
<dbReference type="RefSeq" id="WP_101330662.1">
    <property type="nucleotide sequence ID" value="NZ_PJNH01000001.1"/>
</dbReference>
<dbReference type="GO" id="GO:0008081">
    <property type="term" value="F:phosphoric diester hydrolase activity"/>
    <property type="evidence" value="ECO:0007669"/>
    <property type="project" value="InterPro"/>
</dbReference>
<dbReference type="CDD" id="cd08563">
    <property type="entry name" value="GDPD_TtGDE_like"/>
    <property type="match status" value="1"/>
</dbReference>
<keyword evidence="3" id="KW-1185">Reference proteome</keyword>
<accession>A0A2I0QX89</accession>
<reference evidence="2 3" key="1">
    <citation type="submission" date="2017-06" db="EMBL/GenBank/DDBJ databases">
        <title>the draft geome sequence of Illustriluteabacillus marina B3227.</title>
        <authorList>
            <person name="He R.-H."/>
            <person name="Du Z.-J."/>
        </authorList>
    </citation>
    <scope>NUCLEOTIDE SEQUENCE [LARGE SCALE GENOMIC DNA]</scope>
    <source>
        <strain evidence="2 3">B3227</strain>
    </source>
</reference>
<dbReference type="Gene3D" id="3.20.20.190">
    <property type="entry name" value="Phosphatidylinositol (PI) phosphodiesterase"/>
    <property type="match status" value="1"/>
</dbReference>
<dbReference type="PANTHER" id="PTHR46211">
    <property type="entry name" value="GLYCEROPHOSPHORYL DIESTER PHOSPHODIESTERASE"/>
    <property type="match status" value="1"/>
</dbReference>
<dbReference type="AlphaFoldDB" id="A0A2I0QX89"/>
<dbReference type="GO" id="GO:0006629">
    <property type="term" value="P:lipid metabolic process"/>
    <property type="evidence" value="ECO:0007669"/>
    <property type="project" value="InterPro"/>
</dbReference>
<dbReference type="SUPFAM" id="SSF51695">
    <property type="entry name" value="PLC-like phosphodiesterases"/>
    <property type="match status" value="1"/>
</dbReference>
<evidence type="ECO:0000313" key="3">
    <source>
        <dbReference type="Proteomes" id="UP000243524"/>
    </source>
</evidence>
<feature type="domain" description="GP-PDE" evidence="1">
    <location>
        <begin position="5"/>
        <end position="241"/>
    </location>
</feature>
<dbReference type="OrthoDB" id="384721at2"/>
<evidence type="ECO:0000259" key="1">
    <source>
        <dbReference type="PROSITE" id="PS51704"/>
    </source>
</evidence>
<dbReference type="EMBL" id="PJNH01000001">
    <property type="protein sequence ID" value="PKR78918.1"/>
    <property type="molecule type" value="Genomic_DNA"/>
</dbReference>
<dbReference type="Proteomes" id="UP000243524">
    <property type="component" value="Unassembled WGS sequence"/>
</dbReference>
<dbReference type="InterPro" id="IPR017946">
    <property type="entry name" value="PLC-like_Pdiesterase_TIM-brl"/>
</dbReference>